<dbReference type="Gene3D" id="3.20.20.20">
    <property type="entry name" value="Dihydropteroate synthase-like"/>
    <property type="match status" value="1"/>
</dbReference>
<gene>
    <name evidence="11" type="primary">folP</name>
    <name evidence="11" type="ORF">RC083_15110</name>
</gene>
<dbReference type="EMBL" id="JAVIFY010000011">
    <property type="protein sequence ID" value="MDQ9092909.1"/>
    <property type="molecule type" value="Genomic_DNA"/>
</dbReference>
<evidence type="ECO:0000256" key="1">
    <source>
        <dbReference type="ARBA" id="ARBA00000012"/>
    </source>
</evidence>
<dbReference type="InterPro" id="IPR045031">
    <property type="entry name" value="DHP_synth-like"/>
</dbReference>
<comment type="similarity">
    <text evidence="9">Belongs to the DHPS family.</text>
</comment>
<dbReference type="EC" id="2.5.1.15" evidence="4 9"/>
<sequence>MTTVDLPRGRSLHLTTPVIMGILNVTPDSFSDGGRYYQTDSAVIKAQTLLADGATILDIGGESTRPGAPDVSLDDELARVIPAIEAIRSHSDSTVNNCIISIDTSKSEVMRQAIFAGADIVNDVRALQAPNALDTVATFSDVAVCLMHMQGEPRSMQVSPQYDDLLTDINNFFDERINACETAGIQRRQLILDPGFGFGKTLSHNYQLLARFDEFNHFGLPVLAGLSRKSMIGNLLNRQTNERLAGSLAGALIAAQNGAKIIRVHDVKETADVLGVWQACEQGIKQ</sequence>
<organism evidence="11 12">
    <name type="scientific">Pseudoalteromonas haloplanktis</name>
    <name type="common">Alteromonas haloplanktis</name>
    <dbReference type="NCBI Taxonomy" id="228"/>
    <lineage>
        <taxon>Bacteria</taxon>
        <taxon>Pseudomonadati</taxon>
        <taxon>Pseudomonadota</taxon>
        <taxon>Gammaproteobacteria</taxon>
        <taxon>Alteromonadales</taxon>
        <taxon>Pseudoalteromonadaceae</taxon>
        <taxon>Pseudoalteromonas</taxon>
    </lineage>
</organism>
<keyword evidence="12" id="KW-1185">Reference proteome</keyword>
<evidence type="ECO:0000313" key="11">
    <source>
        <dbReference type="EMBL" id="MDQ9092909.1"/>
    </source>
</evidence>
<dbReference type="PANTHER" id="PTHR20941">
    <property type="entry name" value="FOLATE SYNTHESIS PROTEINS"/>
    <property type="match status" value="1"/>
</dbReference>
<comment type="pathway">
    <text evidence="3 9">Cofactor biosynthesis; tetrahydrofolate biosynthesis; 7,8-dihydrofolate from 2-amino-4-hydroxy-6-hydroxymethyl-7,8-dihydropteridine diphosphate and 4-aminobenzoate: step 1/2.</text>
</comment>
<keyword evidence="7 9" id="KW-0460">Magnesium</keyword>
<reference evidence="11 12" key="1">
    <citation type="submission" date="2023-08" db="EMBL/GenBank/DDBJ databases">
        <title>Pseudoalteromonas haloplanktis LL1 genome.</title>
        <authorList>
            <person name="Wu S."/>
        </authorList>
    </citation>
    <scope>NUCLEOTIDE SEQUENCE [LARGE SCALE GENOMIC DNA]</scope>
    <source>
        <strain evidence="11 12">LL1</strain>
    </source>
</reference>
<comment type="function">
    <text evidence="9">Catalyzes the condensation of para-aminobenzoate (pABA) with 6-hydroxymethyl-7,8-dihydropterin diphosphate (DHPt-PP) to form 7,8-dihydropteroate (H2Pte), the immediate precursor of folate derivatives.</text>
</comment>
<dbReference type="PROSITE" id="PS00792">
    <property type="entry name" value="DHPS_1"/>
    <property type="match status" value="1"/>
</dbReference>
<feature type="domain" description="Pterin-binding" evidence="10">
    <location>
        <begin position="17"/>
        <end position="275"/>
    </location>
</feature>
<name>A0ABU1BHA8_PSEHA</name>
<keyword evidence="8 9" id="KW-0289">Folate biosynthesis</keyword>
<dbReference type="GO" id="GO:0004156">
    <property type="term" value="F:dihydropteroate synthase activity"/>
    <property type="evidence" value="ECO:0007669"/>
    <property type="project" value="UniProtKB-EC"/>
</dbReference>
<evidence type="ECO:0000256" key="6">
    <source>
        <dbReference type="ARBA" id="ARBA00022723"/>
    </source>
</evidence>
<evidence type="ECO:0000256" key="5">
    <source>
        <dbReference type="ARBA" id="ARBA00022679"/>
    </source>
</evidence>
<evidence type="ECO:0000259" key="10">
    <source>
        <dbReference type="PROSITE" id="PS50972"/>
    </source>
</evidence>
<comment type="caution">
    <text evidence="11">The sequence shown here is derived from an EMBL/GenBank/DDBJ whole genome shotgun (WGS) entry which is preliminary data.</text>
</comment>
<proteinExistence type="inferred from homology"/>
<dbReference type="PROSITE" id="PS00793">
    <property type="entry name" value="DHPS_2"/>
    <property type="match status" value="1"/>
</dbReference>
<dbReference type="InterPro" id="IPR011005">
    <property type="entry name" value="Dihydropteroate_synth-like_sf"/>
</dbReference>
<evidence type="ECO:0000256" key="4">
    <source>
        <dbReference type="ARBA" id="ARBA00012458"/>
    </source>
</evidence>
<dbReference type="InterPro" id="IPR006390">
    <property type="entry name" value="DHP_synth_dom"/>
</dbReference>
<dbReference type="Pfam" id="PF00809">
    <property type="entry name" value="Pterin_bind"/>
    <property type="match status" value="1"/>
</dbReference>
<evidence type="ECO:0000256" key="7">
    <source>
        <dbReference type="ARBA" id="ARBA00022842"/>
    </source>
</evidence>
<dbReference type="PANTHER" id="PTHR20941:SF1">
    <property type="entry name" value="FOLIC ACID SYNTHESIS PROTEIN FOL1"/>
    <property type="match status" value="1"/>
</dbReference>
<dbReference type="InterPro" id="IPR000489">
    <property type="entry name" value="Pterin-binding_dom"/>
</dbReference>
<dbReference type="NCBIfam" id="TIGR01496">
    <property type="entry name" value="DHPS"/>
    <property type="match status" value="1"/>
</dbReference>
<dbReference type="RefSeq" id="WP_309039337.1">
    <property type="nucleotide sequence ID" value="NZ_JAVIFY010000011.1"/>
</dbReference>
<dbReference type="SUPFAM" id="SSF51717">
    <property type="entry name" value="Dihydropteroate synthetase-like"/>
    <property type="match status" value="1"/>
</dbReference>
<comment type="cofactor">
    <cofactor evidence="2 9">
        <name>Mg(2+)</name>
        <dbReference type="ChEBI" id="CHEBI:18420"/>
    </cofactor>
</comment>
<evidence type="ECO:0000256" key="9">
    <source>
        <dbReference type="RuleBase" id="RU361205"/>
    </source>
</evidence>
<accession>A0ABU1BHA8</accession>
<dbReference type="PROSITE" id="PS50972">
    <property type="entry name" value="PTERIN_BINDING"/>
    <property type="match status" value="1"/>
</dbReference>
<evidence type="ECO:0000313" key="12">
    <source>
        <dbReference type="Proteomes" id="UP001226574"/>
    </source>
</evidence>
<evidence type="ECO:0000256" key="2">
    <source>
        <dbReference type="ARBA" id="ARBA00001946"/>
    </source>
</evidence>
<keyword evidence="6 9" id="KW-0479">Metal-binding</keyword>
<keyword evidence="5 9" id="KW-0808">Transferase</keyword>
<protein>
    <recommendedName>
        <fullName evidence="4 9">Dihydropteroate synthase</fullName>
        <shortName evidence="9">DHPS</shortName>
        <ecNumber evidence="4 9">2.5.1.15</ecNumber>
    </recommendedName>
    <alternativeName>
        <fullName evidence="9">Dihydropteroate pyrophosphorylase</fullName>
    </alternativeName>
</protein>
<dbReference type="CDD" id="cd00739">
    <property type="entry name" value="DHPS"/>
    <property type="match status" value="1"/>
</dbReference>
<evidence type="ECO:0000256" key="8">
    <source>
        <dbReference type="ARBA" id="ARBA00022909"/>
    </source>
</evidence>
<comment type="catalytic activity">
    <reaction evidence="1">
        <text>(7,8-dihydropterin-6-yl)methyl diphosphate + 4-aminobenzoate = 7,8-dihydropteroate + diphosphate</text>
        <dbReference type="Rhea" id="RHEA:19949"/>
        <dbReference type="ChEBI" id="CHEBI:17836"/>
        <dbReference type="ChEBI" id="CHEBI:17839"/>
        <dbReference type="ChEBI" id="CHEBI:33019"/>
        <dbReference type="ChEBI" id="CHEBI:72950"/>
        <dbReference type="EC" id="2.5.1.15"/>
    </reaction>
</comment>
<dbReference type="Proteomes" id="UP001226574">
    <property type="component" value="Unassembled WGS sequence"/>
</dbReference>
<evidence type="ECO:0000256" key="3">
    <source>
        <dbReference type="ARBA" id="ARBA00004763"/>
    </source>
</evidence>